<dbReference type="STRING" id="1089455.MOPEL_071_00160"/>
<dbReference type="EMBL" id="BAFE01000051">
    <property type="protein sequence ID" value="GAB48301.1"/>
    <property type="molecule type" value="Genomic_DNA"/>
</dbReference>
<reference evidence="2 3" key="1">
    <citation type="submission" date="2012-02" db="EMBL/GenBank/DDBJ databases">
        <title>Whole genome shotgun sequence of Mobilicoccus pelagius NBRC 104925.</title>
        <authorList>
            <person name="Yoshida Y."/>
            <person name="Hosoyama A."/>
            <person name="Tsuchikane K."/>
            <person name="Katsumata H."/>
            <person name="Yamazaki S."/>
            <person name="Fujita N."/>
        </authorList>
    </citation>
    <scope>NUCLEOTIDE SEQUENCE [LARGE SCALE GENOMIC DNA]</scope>
    <source>
        <strain evidence="2 3">NBRC 104925</strain>
    </source>
</reference>
<evidence type="ECO:0000313" key="2">
    <source>
        <dbReference type="EMBL" id="GAB48301.1"/>
    </source>
</evidence>
<evidence type="ECO:0000256" key="1">
    <source>
        <dbReference type="SAM" id="MobiDB-lite"/>
    </source>
</evidence>
<keyword evidence="3" id="KW-1185">Reference proteome</keyword>
<name>H5URE3_9MICO</name>
<gene>
    <name evidence="2" type="ORF">MOPEL_071_00160</name>
</gene>
<comment type="caution">
    <text evidence="2">The sequence shown here is derived from an EMBL/GenBank/DDBJ whole genome shotgun (WGS) entry which is preliminary data.</text>
</comment>
<dbReference type="Proteomes" id="UP000004367">
    <property type="component" value="Unassembled WGS sequence"/>
</dbReference>
<proteinExistence type="predicted"/>
<protein>
    <submittedName>
        <fullName evidence="2">Uncharacterized protein</fullName>
    </submittedName>
</protein>
<dbReference type="AlphaFoldDB" id="H5URE3"/>
<evidence type="ECO:0000313" key="3">
    <source>
        <dbReference type="Proteomes" id="UP000004367"/>
    </source>
</evidence>
<organism evidence="2 3">
    <name type="scientific">Mobilicoccus pelagius NBRC 104925</name>
    <dbReference type="NCBI Taxonomy" id="1089455"/>
    <lineage>
        <taxon>Bacteria</taxon>
        <taxon>Bacillati</taxon>
        <taxon>Actinomycetota</taxon>
        <taxon>Actinomycetes</taxon>
        <taxon>Micrococcales</taxon>
        <taxon>Dermatophilaceae</taxon>
        <taxon>Mobilicoccus</taxon>
    </lineage>
</organism>
<feature type="region of interest" description="Disordered" evidence="1">
    <location>
        <begin position="22"/>
        <end position="63"/>
    </location>
</feature>
<accession>H5URE3</accession>
<sequence>MRLSPQHSNRICACARVVPLATSLPHGRGPELAGTSAGRDSPPTGPPVVHAPRAGAVPGARLP</sequence>